<reference evidence="2" key="1">
    <citation type="journal article" date="2021" name="J Fungi (Basel)">
        <title>Genomic and Metabolomic Analyses of the Marine Fungus Emericellopsis cladophorae: Insights into Saltwater Adaptability Mechanisms and Its Biosynthetic Potential.</title>
        <authorList>
            <person name="Goncalves M.F.M."/>
            <person name="Hilario S."/>
            <person name="Van de Peer Y."/>
            <person name="Esteves A.C."/>
            <person name="Alves A."/>
        </authorList>
    </citation>
    <scope>NUCLEOTIDE SEQUENCE</scope>
    <source>
        <strain evidence="2">MUM 19.33</strain>
    </source>
</reference>
<feature type="compositionally biased region" description="Low complexity" evidence="1">
    <location>
        <begin position="349"/>
        <end position="365"/>
    </location>
</feature>
<sequence>MSLLNLGNLLSVSAPPLGLNISVNIGRSLRANPPSLHRDAHPILGRDETESPTSHVGGPANEIVKSSLSPAIEIRDTVPAGDDTVEVPESELVDILDQLADLENQVEGLMGQDDGEDAAGIEEAQDDSTDAGSGIDGVGNVAGQDPQTISGATNDGEIPSPEIADGGEGSSTSMPAGSIAVPAPTASGLPTNKADDKNSDDAVTNNFADVDDGDKIEEEDDAEGADGGQAGDSLPGDGVFKEEEIFETVVSTMDSTQTTTMTRTITTTVTVWPSNELTATSSAAMRQPETSAPSATVPVANVRLGLGGQFKEVDSTSSFSWANSTFTSVAARLDPSARLGGQFMEAEESLSSSPVASLPATSSAAMPESVSLESQTTTPAATLAPLDLGSPFRELYKASAAYANTTTSAGFKTVVRP</sequence>
<feature type="compositionally biased region" description="Acidic residues" evidence="1">
    <location>
        <begin position="209"/>
        <end position="224"/>
    </location>
</feature>
<feature type="region of interest" description="Disordered" evidence="1">
    <location>
        <begin position="124"/>
        <end position="237"/>
    </location>
</feature>
<dbReference type="EMBL" id="JAGIXG020000004">
    <property type="protein sequence ID" value="KAI6784408.1"/>
    <property type="molecule type" value="Genomic_DNA"/>
</dbReference>
<keyword evidence="3" id="KW-1185">Reference proteome</keyword>
<evidence type="ECO:0000313" key="2">
    <source>
        <dbReference type="EMBL" id="KAI6784408.1"/>
    </source>
</evidence>
<gene>
    <name evidence="2" type="ORF">J7T54_006453</name>
</gene>
<dbReference type="Proteomes" id="UP001055219">
    <property type="component" value="Unassembled WGS sequence"/>
</dbReference>
<dbReference type="OrthoDB" id="10471685at2759"/>
<organism evidence="2 3">
    <name type="scientific">Emericellopsis cladophorae</name>
    <dbReference type="NCBI Taxonomy" id="2686198"/>
    <lineage>
        <taxon>Eukaryota</taxon>
        <taxon>Fungi</taxon>
        <taxon>Dikarya</taxon>
        <taxon>Ascomycota</taxon>
        <taxon>Pezizomycotina</taxon>
        <taxon>Sordariomycetes</taxon>
        <taxon>Hypocreomycetidae</taxon>
        <taxon>Hypocreales</taxon>
        <taxon>Bionectriaceae</taxon>
        <taxon>Emericellopsis</taxon>
    </lineage>
</organism>
<dbReference type="AlphaFoldDB" id="A0A9P9Y6D7"/>
<protein>
    <submittedName>
        <fullName evidence="2">Uncharacterized protein</fullName>
    </submittedName>
</protein>
<feature type="region of interest" description="Disordered" evidence="1">
    <location>
        <begin position="349"/>
        <end position="378"/>
    </location>
</feature>
<reference evidence="2" key="2">
    <citation type="submission" date="2022-07" db="EMBL/GenBank/DDBJ databases">
        <authorList>
            <person name="Goncalves M.F.M."/>
            <person name="Hilario S."/>
            <person name="Van De Peer Y."/>
            <person name="Esteves A.C."/>
            <person name="Alves A."/>
        </authorList>
    </citation>
    <scope>NUCLEOTIDE SEQUENCE</scope>
    <source>
        <strain evidence="2">MUM 19.33</strain>
    </source>
</reference>
<dbReference type="GeneID" id="75832931"/>
<evidence type="ECO:0000256" key="1">
    <source>
        <dbReference type="SAM" id="MobiDB-lite"/>
    </source>
</evidence>
<comment type="caution">
    <text evidence="2">The sequence shown here is derived from an EMBL/GenBank/DDBJ whole genome shotgun (WGS) entry which is preliminary data.</text>
</comment>
<name>A0A9P9Y6D7_9HYPO</name>
<dbReference type="RefSeq" id="XP_051365264.1">
    <property type="nucleotide sequence ID" value="XM_051502886.1"/>
</dbReference>
<accession>A0A9P9Y6D7</accession>
<proteinExistence type="predicted"/>
<evidence type="ECO:0000313" key="3">
    <source>
        <dbReference type="Proteomes" id="UP001055219"/>
    </source>
</evidence>